<name>A0A0F9GHL5_9ZZZZ</name>
<sequence>MDQKTNSALADCYSQISEIWLSTAKIARGKLERTFTKYADVEFWEAFERRCCIRAGYYARRAEQHRASPGHFEDDDGWVVASPRSVAEYANDVDKAIKRAHDPKKRRKRLNAR</sequence>
<proteinExistence type="predicted"/>
<organism evidence="1">
    <name type="scientific">marine sediment metagenome</name>
    <dbReference type="NCBI Taxonomy" id="412755"/>
    <lineage>
        <taxon>unclassified sequences</taxon>
        <taxon>metagenomes</taxon>
        <taxon>ecological metagenomes</taxon>
    </lineage>
</organism>
<dbReference type="EMBL" id="LAZR01017971">
    <property type="protein sequence ID" value="KKL98223.1"/>
    <property type="molecule type" value="Genomic_DNA"/>
</dbReference>
<comment type="caution">
    <text evidence="1">The sequence shown here is derived from an EMBL/GenBank/DDBJ whole genome shotgun (WGS) entry which is preliminary data.</text>
</comment>
<reference evidence="1" key="1">
    <citation type="journal article" date="2015" name="Nature">
        <title>Complex archaea that bridge the gap between prokaryotes and eukaryotes.</title>
        <authorList>
            <person name="Spang A."/>
            <person name="Saw J.H."/>
            <person name="Jorgensen S.L."/>
            <person name="Zaremba-Niedzwiedzka K."/>
            <person name="Martijn J."/>
            <person name="Lind A.E."/>
            <person name="van Eijk R."/>
            <person name="Schleper C."/>
            <person name="Guy L."/>
            <person name="Ettema T.J."/>
        </authorList>
    </citation>
    <scope>NUCLEOTIDE SEQUENCE</scope>
</reference>
<protein>
    <submittedName>
        <fullName evidence="1">Uncharacterized protein</fullName>
    </submittedName>
</protein>
<dbReference type="AlphaFoldDB" id="A0A0F9GHL5"/>
<gene>
    <name evidence="1" type="ORF">LCGC14_1826530</name>
</gene>
<evidence type="ECO:0000313" key="1">
    <source>
        <dbReference type="EMBL" id="KKL98223.1"/>
    </source>
</evidence>
<accession>A0A0F9GHL5</accession>